<comment type="cofactor">
    <cofactor evidence="5">
        <name>Co(2+)</name>
        <dbReference type="ChEBI" id="CHEBI:48828"/>
    </cofactor>
    <cofactor evidence="5">
        <name>Zn(2+)</name>
        <dbReference type="ChEBI" id="CHEBI:29105"/>
    </cofactor>
    <cofactor evidence="5">
        <name>Mn(2+)</name>
        <dbReference type="ChEBI" id="CHEBI:29035"/>
    </cofactor>
    <cofactor evidence="5">
        <name>Fe(2+)</name>
        <dbReference type="ChEBI" id="CHEBI:29033"/>
    </cofactor>
    <text evidence="5">Binds 2 divalent metal cations per subunit. Has a high-affinity and a low affinity metal-binding site. The true nature of the physiological cofactor is under debate. The enzyme is active with cobalt, zinc, manganese or divalent iron ions. Most likely, methionine aminopeptidases function as mononuclear Fe(2+)-metalloproteases under physiological conditions, and the catalytically relevant metal-binding site has been assigned to the histidine-containing high-affinity site.</text>
</comment>
<evidence type="ECO:0000256" key="6">
    <source>
        <dbReference type="RuleBase" id="RU003653"/>
    </source>
</evidence>
<feature type="binding site" evidence="5">
    <location>
        <position position="280"/>
    </location>
    <ligand>
        <name>a divalent metal cation</name>
        <dbReference type="ChEBI" id="CHEBI:60240"/>
        <label>2</label>
        <note>catalytic</note>
    </ligand>
</feature>
<dbReference type="Proteomes" id="UP000002729">
    <property type="component" value="Unassembled WGS sequence"/>
</dbReference>
<dbReference type="NCBIfam" id="TIGR00500">
    <property type="entry name" value="met_pdase_I"/>
    <property type="match status" value="1"/>
</dbReference>
<feature type="binding site" evidence="5">
    <location>
        <position position="154"/>
    </location>
    <ligand>
        <name>a divalent metal cation</name>
        <dbReference type="ChEBI" id="CHEBI:60240"/>
        <label>1</label>
    </ligand>
</feature>
<reference evidence="8 9" key="1">
    <citation type="journal article" date="2011" name="Proc. Natl. Acad. Sci. U.S.A.">
        <title>Niche of harmful alga Aureococcus anophagefferens revealed through ecogenomics.</title>
        <authorList>
            <person name="Gobler C.J."/>
            <person name="Berry D.L."/>
            <person name="Dyhrman S.T."/>
            <person name="Wilhelm S.W."/>
            <person name="Salamov A."/>
            <person name="Lobanov A.V."/>
            <person name="Zhang Y."/>
            <person name="Collier J.L."/>
            <person name="Wurch L.L."/>
            <person name="Kustka A.B."/>
            <person name="Dill B.D."/>
            <person name="Shah M."/>
            <person name="VerBerkmoes N.C."/>
            <person name="Kuo A."/>
            <person name="Terry A."/>
            <person name="Pangilinan J."/>
            <person name="Lindquist E.A."/>
            <person name="Lucas S."/>
            <person name="Paulsen I.T."/>
            <person name="Hattenrath-Lehmann T.K."/>
            <person name="Talmage S.C."/>
            <person name="Walker E.A."/>
            <person name="Koch F."/>
            <person name="Burson A.M."/>
            <person name="Marcoval M.A."/>
            <person name="Tang Y.Z."/>
            <person name="Lecleir G.R."/>
            <person name="Coyne K.J."/>
            <person name="Berg G.M."/>
            <person name="Bertrand E.M."/>
            <person name="Saito M.A."/>
            <person name="Gladyshev V.N."/>
            <person name="Grigoriev I.V."/>
        </authorList>
    </citation>
    <scope>NUCLEOTIDE SEQUENCE [LARGE SCALE GENOMIC DNA]</scope>
    <source>
        <strain evidence="9">CCMP 1984</strain>
    </source>
</reference>
<dbReference type="GO" id="GO:0006508">
    <property type="term" value="P:proteolysis"/>
    <property type="evidence" value="ECO:0007669"/>
    <property type="project" value="UniProtKB-KW"/>
</dbReference>
<keyword evidence="4 5" id="KW-0378">Hydrolase</keyword>
<dbReference type="EC" id="3.4.11.18" evidence="6"/>
<name>F0Y974_AURAN</name>
<comment type="catalytic activity">
    <reaction evidence="5 6">
        <text>Release of N-terminal amino acids, preferentially methionine, from peptides and arylamides.</text>
        <dbReference type="EC" id="3.4.11.18"/>
    </reaction>
</comment>
<evidence type="ECO:0000256" key="1">
    <source>
        <dbReference type="ARBA" id="ARBA00022438"/>
    </source>
</evidence>
<dbReference type="InterPro" id="IPR002467">
    <property type="entry name" value="Pept_M24A_MAP1"/>
</dbReference>
<keyword evidence="9" id="KW-1185">Reference proteome</keyword>
<evidence type="ECO:0000313" key="9">
    <source>
        <dbReference type="Proteomes" id="UP000002729"/>
    </source>
</evidence>
<dbReference type="OrthoDB" id="3209743at2759"/>
<dbReference type="RefSeq" id="XP_009036922.1">
    <property type="nucleotide sequence ID" value="XM_009038674.1"/>
</dbReference>
<keyword evidence="1 5" id="KW-0031">Aminopeptidase</keyword>
<gene>
    <name evidence="8" type="ORF">AURANDRAFT_60085</name>
</gene>
<sequence length="297" mass="31276">MRAALRLRTAPRQTIRCWTAGHVSPWRAIPASIERPSYSSTGLVLPAPPAATVADAETIDALRAAGRLARRMLDFACSLAAPGVSTDAIDAEVHEAIVAAGAYPAPYNYMGFPKSICAAPNEVICHGIPDSRILEEGDIVSFDVSIYAGGVFGDNCGTVAVGAADDAANALVATTQRALDDALATVKPGACLTAIGDACADAAATRDYGVVRQYCGHGIGRVFHAPPLVQHCRNRDAFTLVPGHVFTIEPMLTERSPELYVADDGWTVVTRDGGRAAQFEHTVLVTDDGHEVLTLPE</sequence>
<evidence type="ECO:0000259" key="7">
    <source>
        <dbReference type="Pfam" id="PF00557"/>
    </source>
</evidence>
<feature type="binding site" evidence="5">
    <location>
        <position position="154"/>
    </location>
    <ligand>
        <name>a divalent metal cation</name>
        <dbReference type="ChEBI" id="CHEBI:60240"/>
        <label>2</label>
        <note>catalytic</note>
    </ligand>
</feature>
<dbReference type="GO" id="GO:0004239">
    <property type="term" value="F:initiator methionyl aminopeptidase activity"/>
    <property type="evidence" value="ECO:0007669"/>
    <property type="project" value="UniProtKB-UniRule"/>
</dbReference>
<keyword evidence="3 5" id="KW-0479">Metal-binding</keyword>
<organism evidence="9">
    <name type="scientific">Aureococcus anophagefferens</name>
    <name type="common">Harmful bloom alga</name>
    <dbReference type="NCBI Taxonomy" id="44056"/>
    <lineage>
        <taxon>Eukaryota</taxon>
        <taxon>Sar</taxon>
        <taxon>Stramenopiles</taxon>
        <taxon>Ochrophyta</taxon>
        <taxon>Pelagophyceae</taxon>
        <taxon>Pelagomonadales</taxon>
        <taxon>Pelagomonadaceae</taxon>
        <taxon>Aureococcus</taxon>
    </lineage>
</organism>
<protein>
    <recommendedName>
        <fullName evidence="6">Methionine aminopeptidase</fullName>
        <ecNumber evidence="6">3.4.11.18</ecNumber>
    </recommendedName>
</protein>
<dbReference type="PANTHER" id="PTHR43330">
    <property type="entry name" value="METHIONINE AMINOPEPTIDASE"/>
    <property type="match status" value="1"/>
</dbReference>
<dbReference type="Gene3D" id="3.90.230.10">
    <property type="entry name" value="Creatinase/methionine aminopeptidase superfamily"/>
    <property type="match status" value="1"/>
</dbReference>
<dbReference type="OMA" id="SSKMYVM"/>
<feature type="binding site" evidence="5">
    <location>
        <position position="143"/>
    </location>
    <ligand>
        <name>a divalent metal cation</name>
        <dbReference type="ChEBI" id="CHEBI:60240"/>
        <label>1</label>
    </ligand>
</feature>
<dbReference type="eggNOG" id="KOG2738">
    <property type="taxonomic scope" value="Eukaryota"/>
</dbReference>
<dbReference type="CDD" id="cd01086">
    <property type="entry name" value="MetAP1"/>
    <property type="match status" value="1"/>
</dbReference>
<evidence type="ECO:0000313" key="8">
    <source>
        <dbReference type="EMBL" id="EGB08188.1"/>
    </source>
</evidence>
<proteinExistence type="inferred from homology"/>
<dbReference type="InParanoid" id="F0Y974"/>
<feature type="domain" description="Peptidase M24" evidence="7">
    <location>
        <begin position="61"/>
        <end position="287"/>
    </location>
</feature>
<evidence type="ECO:0000256" key="2">
    <source>
        <dbReference type="ARBA" id="ARBA00022670"/>
    </source>
</evidence>
<dbReference type="KEGG" id="aaf:AURANDRAFT_60085"/>
<dbReference type="PRINTS" id="PR00599">
    <property type="entry name" value="MAPEPTIDASE"/>
</dbReference>
<evidence type="ECO:0000256" key="5">
    <source>
        <dbReference type="HAMAP-Rule" id="MF_03174"/>
    </source>
</evidence>
<feature type="binding site" evidence="5">
    <location>
        <position position="280"/>
    </location>
    <ligand>
        <name>a divalent metal cation</name>
        <dbReference type="ChEBI" id="CHEBI:60240"/>
        <label>1</label>
    </ligand>
</feature>
<dbReference type="SUPFAM" id="SSF55920">
    <property type="entry name" value="Creatinase/aminopeptidase"/>
    <property type="match status" value="1"/>
</dbReference>
<dbReference type="InterPro" id="IPR001714">
    <property type="entry name" value="Pept_M24_MAP"/>
</dbReference>
<dbReference type="InterPro" id="IPR000994">
    <property type="entry name" value="Pept_M24"/>
</dbReference>
<feature type="binding site" evidence="5">
    <location>
        <position position="224"/>
    </location>
    <ligand>
        <name>substrate</name>
    </ligand>
</feature>
<dbReference type="GO" id="GO:0046872">
    <property type="term" value="F:metal ion binding"/>
    <property type="evidence" value="ECO:0007669"/>
    <property type="project" value="UniProtKB-UniRule"/>
</dbReference>
<evidence type="ECO:0000256" key="3">
    <source>
        <dbReference type="ARBA" id="ARBA00022723"/>
    </source>
</evidence>
<feature type="binding site" evidence="5">
    <location>
        <position position="217"/>
    </location>
    <ligand>
        <name>a divalent metal cation</name>
        <dbReference type="ChEBI" id="CHEBI:60240"/>
        <label>2</label>
        <note>catalytic</note>
    </ligand>
</feature>
<dbReference type="HAMAP" id="MF_01974">
    <property type="entry name" value="MetAP_1"/>
    <property type="match status" value="1"/>
</dbReference>
<dbReference type="EMBL" id="GL833128">
    <property type="protein sequence ID" value="EGB08188.1"/>
    <property type="molecule type" value="Genomic_DNA"/>
</dbReference>
<dbReference type="InterPro" id="IPR036005">
    <property type="entry name" value="Creatinase/aminopeptidase-like"/>
</dbReference>
<dbReference type="GeneID" id="20222930"/>
<accession>F0Y974</accession>
<dbReference type="GO" id="GO:0070006">
    <property type="term" value="F:metalloaminopeptidase activity"/>
    <property type="evidence" value="ECO:0007669"/>
    <property type="project" value="UniProtKB-UniRule"/>
</dbReference>
<feature type="binding site" evidence="5">
    <location>
        <position position="249"/>
    </location>
    <ligand>
        <name>a divalent metal cation</name>
        <dbReference type="ChEBI" id="CHEBI:60240"/>
        <label>2</label>
        <note>catalytic</note>
    </ligand>
</feature>
<feature type="binding site" evidence="5">
    <location>
        <position position="126"/>
    </location>
    <ligand>
        <name>substrate</name>
    </ligand>
</feature>
<dbReference type="AlphaFoldDB" id="F0Y974"/>
<keyword evidence="2 5" id="KW-0645">Protease</keyword>
<dbReference type="Pfam" id="PF00557">
    <property type="entry name" value="Peptidase_M24"/>
    <property type="match status" value="1"/>
</dbReference>
<dbReference type="PANTHER" id="PTHR43330:SF8">
    <property type="entry name" value="METHIONINE AMINOPEPTIDASE 1D, MITOCHONDRIAL"/>
    <property type="match status" value="1"/>
</dbReference>
<dbReference type="MEROPS" id="M24.A06"/>
<evidence type="ECO:0000256" key="4">
    <source>
        <dbReference type="ARBA" id="ARBA00022801"/>
    </source>
</evidence>
<comment type="similarity">
    <text evidence="5">Belongs to the peptidase M24A family. Methionine aminopeptidase type 1 subfamily.</text>
</comment>
<comment type="function">
    <text evidence="6">Cotranslationally removes the N-terminal methionine from nascent proteins. The N-terminal methionine is often cleaved when the second residue in the primary sequence is small and uncharged (Met-Ala-, Cys, Gly, Pro, Ser, Thr, or Val).</text>
</comment>